<evidence type="ECO:0000256" key="8">
    <source>
        <dbReference type="ARBA" id="ARBA00023163"/>
    </source>
</evidence>
<feature type="domain" description="Helicase C-terminal" evidence="11">
    <location>
        <begin position="436"/>
        <end position="595"/>
    </location>
</feature>
<accession>A0A2S7U3F5</accession>
<dbReference type="SUPFAM" id="SSF52540">
    <property type="entry name" value="P-loop containing nucleoside triphosphate hydrolases"/>
    <property type="match status" value="2"/>
</dbReference>
<comment type="caution">
    <text evidence="12">The sequence shown here is derived from an EMBL/GenBank/DDBJ whole genome shotgun (WGS) entry which is preliminary data.</text>
</comment>
<dbReference type="Pfam" id="PF18339">
    <property type="entry name" value="Tudor_1_RapA"/>
    <property type="match status" value="1"/>
</dbReference>
<keyword evidence="4" id="KW-0067">ATP-binding</keyword>
<dbReference type="InterPro" id="IPR057342">
    <property type="entry name" value="DEXDc_RapA"/>
</dbReference>
<dbReference type="Proteomes" id="UP000239907">
    <property type="component" value="Unassembled WGS sequence"/>
</dbReference>
<keyword evidence="13" id="KW-1185">Reference proteome</keyword>
<dbReference type="Gene3D" id="6.10.140.1500">
    <property type="match status" value="1"/>
</dbReference>
<dbReference type="InterPro" id="IPR000330">
    <property type="entry name" value="SNF2_N"/>
</dbReference>
<feature type="coiled-coil region" evidence="9">
    <location>
        <begin position="843"/>
        <end position="895"/>
    </location>
</feature>
<keyword evidence="9" id="KW-0175">Coiled coil</keyword>
<dbReference type="InterPro" id="IPR040766">
    <property type="entry name" value="Tudor_2_RapA"/>
</dbReference>
<dbReference type="GO" id="GO:0006355">
    <property type="term" value="P:regulation of DNA-templated transcription"/>
    <property type="evidence" value="ECO:0007669"/>
    <property type="project" value="InterPro"/>
</dbReference>
<feature type="domain" description="Helicase ATP-binding" evidence="10">
    <location>
        <begin position="160"/>
        <end position="332"/>
    </location>
</feature>
<dbReference type="Gene3D" id="2.30.30.140">
    <property type="match status" value="1"/>
</dbReference>
<reference evidence="12 13" key="1">
    <citation type="submission" date="2016-12" db="EMBL/GenBank/DDBJ databases">
        <title>Study of bacterial adaptation to deep sea.</title>
        <authorList>
            <person name="Song J."/>
            <person name="Yoshizawa S."/>
            <person name="Kogure K."/>
        </authorList>
    </citation>
    <scope>NUCLEOTIDE SEQUENCE [LARGE SCALE GENOMIC DNA]</scope>
    <source>
        <strain evidence="12 13">SAORIC-165</strain>
    </source>
</reference>
<dbReference type="Pfam" id="PF00176">
    <property type="entry name" value="SNF2-rel_dom"/>
    <property type="match status" value="1"/>
</dbReference>
<dbReference type="GO" id="GO:0016817">
    <property type="term" value="F:hydrolase activity, acting on acid anhydrides"/>
    <property type="evidence" value="ECO:0007669"/>
    <property type="project" value="InterPro"/>
</dbReference>
<dbReference type="Pfam" id="PF00271">
    <property type="entry name" value="Helicase_C"/>
    <property type="match status" value="1"/>
</dbReference>
<keyword evidence="6" id="KW-0238">DNA-binding</keyword>
<dbReference type="InterPro" id="IPR014001">
    <property type="entry name" value="Helicase_ATP-bd"/>
</dbReference>
<protein>
    <submittedName>
        <fullName evidence="12">RNA polymerase-binding ATPase</fullName>
    </submittedName>
</protein>
<dbReference type="PROSITE" id="PS51194">
    <property type="entry name" value="HELICASE_CTER"/>
    <property type="match status" value="1"/>
</dbReference>
<dbReference type="CDD" id="cd18793">
    <property type="entry name" value="SF2_C_SNF"/>
    <property type="match status" value="1"/>
</dbReference>
<dbReference type="PANTHER" id="PTHR45766">
    <property type="entry name" value="DNA ANNEALING HELICASE AND ENDONUCLEASE ZRANB3 FAMILY MEMBER"/>
    <property type="match status" value="1"/>
</dbReference>
<name>A0A2S7U3F5_9BACT</name>
<keyword evidence="5" id="KW-0805">Transcription regulation</keyword>
<gene>
    <name evidence="12" type="ORF">BSZ32_14305</name>
</gene>
<evidence type="ECO:0000256" key="1">
    <source>
        <dbReference type="ARBA" id="ARBA00022741"/>
    </source>
</evidence>
<keyword evidence="8" id="KW-0804">Transcription</keyword>
<evidence type="ECO:0000256" key="2">
    <source>
        <dbReference type="ARBA" id="ARBA00022801"/>
    </source>
</evidence>
<dbReference type="Gene3D" id="3.40.50.300">
    <property type="entry name" value="P-loop containing nucleotide triphosphate hydrolases"/>
    <property type="match status" value="1"/>
</dbReference>
<evidence type="ECO:0000256" key="5">
    <source>
        <dbReference type="ARBA" id="ARBA00023015"/>
    </source>
</evidence>
<dbReference type="CDD" id="cd18011">
    <property type="entry name" value="DEXDc_RapA"/>
    <property type="match status" value="1"/>
</dbReference>
<dbReference type="InterPro" id="IPR027417">
    <property type="entry name" value="P-loop_NTPase"/>
</dbReference>
<dbReference type="InterPro" id="IPR040765">
    <property type="entry name" value="Tudor_1_RapA"/>
</dbReference>
<evidence type="ECO:0000256" key="7">
    <source>
        <dbReference type="ARBA" id="ARBA00023159"/>
    </source>
</evidence>
<evidence type="ECO:0000256" key="6">
    <source>
        <dbReference type="ARBA" id="ARBA00023125"/>
    </source>
</evidence>
<organism evidence="12 13">
    <name type="scientific">Rubritalea profundi</name>
    <dbReference type="NCBI Taxonomy" id="1658618"/>
    <lineage>
        <taxon>Bacteria</taxon>
        <taxon>Pseudomonadati</taxon>
        <taxon>Verrucomicrobiota</taxon>
        <taxon>Verrucomicrobiia</taxon>
        <taxon>Verrucomicrobiales</taxon>
        <taxon>Rubritaleaceae</taxon>
        <taxon>Rubritalea</taxon>
    </lineage>
</organism>
<dbReference type="HAMAP" id="MF_01821">
    <property type="entry name" value="Helicase_RapA"/>
    <property type="match status" value="1"/>
</dbReference>
<dbReference type="SMART" id="SM00490">
    <property type="entry name" value="HELICc"/>
    <property type="match status" value="1"/>
</dbReference>
<evidence type="ECO:0000313" key="13">
    <source>
        <dbReference type="Proteomes" id="UP000239907"/>
    </source>
</evidence>
<dbReference type="InterPro" id="IPR049730">
    <property type="entry name" value="SNF2/RAD54-like_C"/>
</dbReference>
<dbReference type="AlphaFoldDB" id="A0A2S7U3F5"/>
<dbReference type="GO" id="GO:0005524">
    <property type="term" value="F:ATP binding"/>
    <property type="evidence" value="ECO:0007669"/>
    <property type="project" value="UniProtKB-KW"/>
</dbReference>
<evidence type="ECO:0000259" key="10">
    <source>
        <dbReference type="PROSITE" id="PS51192"/>
    </source>
</evidence>
<dbReference type="Pfam" id="PF18337">
    <property type="entry name" value="Tudor_RapA"/>
    <property type="match status" value="1"/>
</dbReference>
<keyword evidence="7" id="KW-0010">Activator</keyword>
<dbReference type="OrthoDB" id="9760715at2"/>
<dbReference type="Gene3D" id="3.40.50.10810">
    <property type="entry name" value="Tandem AAA-ATPase domain"/>
    <property type="match status" value="1"/>
</dbReference>
<dbReference type="Gene3D" id="3.30.360.80">
    <property type="match status" value="1"/>
</dbReference>
<evidence type="ECO:0000256" key="4">
    <source>
        <dbReference type="ARBA" id="ARBA00022840"/>
    </source>
</evidence>
<evidence type="ECO:0000256" key="3">
    <source>
        <dbReference type="ARBA" id="ARBA00022806"/>
    </source>
</evidence>
<dbReference type="Pfam" id="PF12137">
    <property type="entry name" value="RapA_C"/>
    <property type="match status" value="1"/>
</dbReference>
<dbReference type="InterPro" id="IPR023949">
    <property type="entry name" value="Helicase_RapA"/>
</dbReference>
<proteinExistence type="inferred from homology"/>
<dbReference type="GO" id="GO:0003677">
    <property type="term" value="F:DNA binding"/>
    <property type="evidence" value="ECO:0007669"/>
    <property type="project" value="UniProtKB-KW"/>
</dbReference>
<dbReference type="GO" id="GO:0004386">
    <property type="term" value="F:helicase activity"/>
    <property type="evidence" value="ECO:0007669"/>
    <property type="project" value="UniProtKB-KW"/>
</dbReference>
<keyword evidence="2" id="KW-0378">Hydrolase</keyword>
<dbReference type="InterPro" id="IPR038718">
    <property type="entry name" value="SNF2-like_sf"/>
</dbReference>
<dbReference type="PANTHER" id="PTHR45766:SF6">
    <property type="entry name" value="SWI_SNF-RELATED MATRIX-ASSOCIATED ACTIN-DEPENDENT REGULATOR OF CHROMATIN SUBFAMILY A-LIKE PROTEIN 1"/>
    <property type="match status" value="1"/>
</dbReference>
<evidence type="ECO:0000256" key="9">
    <source>
        <dbReference type="SAM" id="Coils"/>
    </source>
</evidence>
<evidence type="ECO:0000313" key="12">
    <source>
        <dbReference type="EMBL" id="PQJ29548.1"/>
    </source>
</evidence>
<dbReference type="InterPro" id="IPR022737">
    <property type="entry name" value="RapA_C"/>
</dbReference>
<keyword evidence="3" id="KW-0347">Helicase</keyword>
<keyword evidence="1" id="KW-0547">Nucleotide-binding</keyword>
<sequence length="908" mass="102839">MDRAMIVPGQRWVSDSEPEMGLGMILKVEFATVEILFPVAEETRCYALESAPLRRVIFKKGEVIVTHEEVEYVVNSIKESDGLVTYLTDDAEIPEAMLSDNTGFNKPQDRLFGAQVDENSVFRLRAEALYRQNQIRKSSLRGYIGGRTDLLPHQLSIVNEVAKRLTPRVLLADEVGLGKTIEACMIMHRLHLTGRADRVLILLPEPLINQWFIELLRRFNMLYSIFDEERCASIQENDPEANPFLDSQLVIASVDFLAHNEERAEQAREAGWDLLIVDEAHHLEWNAEEMSWEYALVESFAWIVDSLLLLTATPQQLGVVGHFARLRLLDPERFCDLKTFIEESDHYGDVAALVAQVEADEKLEIGAFSDYSERVQSYANEWIGGDSSAKASLVESLVDGFGTGRVMFRNTRQNLPGFPERKANLVGIEGEEVHDKLDWLVKLLGEIGKAKVLLICQSKELVGELSAELLDKVKINIAHFHEDLSLLQRDRNAAYFADPAGAQLLLCSEIGSEGRNFQFAHHLVLLDLPEDPELLEQRIGRLDRIGQTETIQIHVPYLVENGEEVWAKWYHEGLGAFESNVHGVTEIFQQLEEEITGLAECYDADALTELIESTTKLKAEVGEKLSEGYDRLLELNSHRPEEANKVIKEIKKADKDEYFEDFLLRMLDQFGVEVEELDGRSYLLKPGKITTDAFPNIPEGGMTVTFDRKVALSREDMDFLTMDHPITTACFDLMLGSEIGNSSFGVWETPGEKMILLESYFIVESLAPSYLHVDRFLPNTPIRVACDHNGKDLSNDKALAQAKLRKGGVRKLLDKPVVKTTLLPKMLEQLEELAKAEMKTVVSKAKREMRKQLKAEINRLKDLAKENSHISEHEIAALEEHRDGLEDSIMTARLRPDAVRMIWKETAM</sequence>
<dbReference type="Gene3D" id="2.30.30.930">
    <property type="match status" value="1"/>
</dbReference>
<evidence type="ECO:0000259" key="11">
    <source>
        <dbReference type="PROSITE" id="PS51194"/>
    </source>
</evidence>
<dbReference type="InterPro" id="IPR001650">
    <property type="entry name" value="Helicase_C-like"/>
</dbReference>
<dbReference type="SMART" id="SM00487">
    <property type="entry name" value="DEXDc"/>
    <property type="match status" value="1"/>
</dbReference>
<dbReference type="PROSITE" id="PS51192">
    <property type="entry name" value="HELICASE_ATP_BIND_1"/>
    <property type="match status" value="1"/>
</dbReference>
<dbReference type="EMBL" id="MQWA01000001">
    <property type="protein sequence ID" value="PQJ29548.1"/>
    <property type="molecule type" value="Genomic_DNA"/>
</dbReference>